<sequence length="186" mass="19803">MTADAASPAGAQEPLAFNLVVMGVSGSGKSTAGAALADRFDTDFIEGDQLHPAANVAKMAAGTPLDDNDRLPWLKAIGRRMAEADDAAKGIVVACSSLKRSYRDILRAATRRPVIFIFLDGSHALLKERMLTRTSHFMPPSLLDSQLATLERPTEDEDFIRIDLDGDIDAELEAAADAIAARPLAG</sequence>
<evidence type="ECO:0000256" key="1">
    <source>
        <dbReference type="ARBA" id="ARBA00004761"/>
    </source>
</evidence>
<proteinExistence type="inferred from homology"/>
<evidence type="ECO:0000256" key="6">
    <source>
        <dbReference type="ARBA" id="ARBA00022777"/>
    </source>
</evidence>
<evidence type="ECO:0000313" key="11">
    <source>
        <dbReference type="Proteomes" id="UP001241603"/>
    </source>
</evidence>
<protein>
    <recommendedName>
        <fullName evidence="3 9">Gluconokinase</fullName>
        <ecNumber evidence="3 9">2.7.1.12</ecNumber>
    </recommendedName>
</protein>
<evidence type="ECO:0000313" key="10">
    <source>
        <dbReference type="EMBL" id="MDQ0439015.1"/>
    </source>
</evidence>
<evidence type="ECO:0000256" key="2">
    <source>
        <dbReference type="ARBA" id="ARBA00008420"/>
    </source>
</evidence>
<name>A0ABU0HB66_9HYPH</name>
<dbReference type="Pfam" id="PF13671">
    <property type="entry name" value="AAA_33"/>
    <property type="match status" value="1"/>
</dbReference>
<dbReference type="RefSeq" id="WP_266349884.1">
    <property type="nucleotide sequence ID" value="NZ_JAPKNG010000004.1"/>
</dbReference>
<keyword evidence="4 9" id="KW-0808">Transferase</keyword>
<keyword evidence="6 9" id="KW-0418">Kinase</keyword>
<dbReference type="GO" id="GO:0046316">
    <property type="term" value="F:gluconokinase activity"/>
    <property type="evidence" value="ECO:0007669"/>
    <property type="project" value="UniProtKB-EC"/>
</dbReference>
<keyword evidence="11" id="KW-1185">Reference proteome</keyword>
<dbReference type="PANTHER" id="PTHR43442:SF3">
    <property type="entry name" value="GLUCONOKINASE-RELATED"/>
    <property type="match status" value="1"/>
</dbReference>
<keyword evidence="7 9" id="KW-0067">ATP-binding</keyword>
<dbReference type="InterPro" id="IPR027417">
    <property type="entry name" value="P-loop_NTPase"/>
</dbReference>
<dbReference type="SUPFAM" id="SSF52540">
    <property type="entry name" value="P-loop containing nucleoside triphosphate hydrolases"/>
    <property type="match status" value="1"/>
</dbReference>
<evidence type="ECO:0000256" key="7">
    <source>
        <dbReference type="ARBA" id="ARBA00022840"/>
    </source>
</evidence>
<evidence type="ECO:0000256" key="3">
    <source>
        <dbReference type="ARBA" id="ARBA00012054"/>
    </source>
</evidence>
<evidence type="ECO:0000256" key="9">
    <source>
        <dbReference type="RuleBase" id="RU363066"/>
    </source>
</evidence>
<comment type="caution">
    <text evidence="10">The sequence shown here is derived from an EMBL/GenBank/DDBJ whole genome shotgun (WGS) entry which is preliminary data.</text>
</comment>
<dbReference type="PANTHER" id="PTHR43442">
    <property type="entry name" value="GLUCONOKINASE-RELATED"/>
    <property type="match status" value="1"/>
</dbReference>
<dbReference type="NCBIfam" id="TIGR01313">
    <property type="entry name" value="therm_gnt_kin"/>
    <property type="match status" value="1"/>
</dbReference>
<dbReference type="CDD" id="cd02021">
    <property type="entry name" value="GntK"/>
    <property type="match status" value="1"/>
</dbReference>
<dbReference type="Proteomes" id="UP001241603">
    <property type="component" value="Unassembled WGS sequence"/>
</dbReference>
<dbReference type="EC" id="2.7.1.12" evidence="3 9"/>
<accession>A0ABU0HB66</accession>
<evidence type="ECO:0000256" key="4">
    <source>
        <dbReference type="ARBA" id="ARBA00022679"/>
    </source>
</evidence>
<reference evidence="10 11" key="1">
    <citation type="submission" date="2023-07" db="EMBL/GenBank/DDBJ databases">
        <title>Genomic Encyclopedia of Type Strains, Phase IV (KMG-IV): sequencing the most valuable type-strain genomes for metagenomic binning, comparative biology and taxonomic classification.</title>
        <authorList>
            <person name="Goeker M."/>
        </authorList>
    </citation>
    <scope>NUCLEOTIDE SEQUENCE [LARGE SCALE GENOMIC DNA]</scope>
    <source>
        <strain evidence="10 11">B6-8</strain>
    </source>
</reference>
<evidence type="ECO:0000256" key="5">
    <source>
        <dbReference type="ARBA" id="ARBA00022741"/>
    </source>
</evidence>
<comment type="similarity">
    <text evidence="2 9">Belongs to the gluconokinase GntK/GntV family.</text>
</comment>
<evidence type="ECO:0000256" key="8">
    <source>
        <dbReference type="ARBA" id="ARBA00048090"/>
    </source>
</evidence>
<dbReference type="Gene3D" id="3.40.50.300">
    <property type="entry name" value="P-loop containing nucleotide triphosphate hydrolases"/>
    <property type="match status" value="1"/>
</dbReference>
<comment type="pathway">
    <text evidence="1">Carbohydrate acid metabolism.</text>
</comment>
<dbReference type="InterPro" id="IPR006001">
    <property type="entry name" value="Therm_gnt_kin"/>
</dbReference>
<dbReference type="EMBL" id="JAUSVO010000004">
    <property type="protein sequence ID" value="MDQ0439015.1"/>
    <property type="molecule type" value="Genomic_DNA"/>
</dbReference>
<gene>
    <name evidence="10" type="ORF">QO014_003410</name>
</gene>
<keyword evidence="5 9" id="KW-0547">Nucleotide-binding</keyword>
<comment type="catalytic activity">
    <reaction evidence="8 9">
        <text>D-gluconate + ATP = 6-phospho-D-gluconate + ADP + H(+)</text>
        <dbReference type="Rhea" id="RHEA:19433"/>
        <dbReference type="ChEBI" id="CHEBI:15378"/>
        <dbReference type="ChEBI" id="CHEBI:18391"/>
        <dbReference type="ChEBI" id="CHEBI:30616"/>
        <dbReference type="ChEBI" id="CHEBI:58759"/>
        <dbReference type="ChEBI" id="CHEBI:456216"/>
        <dbReference type="EC" id="2.7.1.12"/>
    </reaction>
</comment>
<organism evidence="10 11">
    <name type="scientific">Kaistia dalseonensis</name>
    <dbReference type="NCBI Taxonomy" id="410840"/>
    <lineage>
        <taxon>Bacteria</taxon>
        <taxon>Pseudomonadati</taxon>
        <taxon>Pseudomonadota</taxon>
        <taxon>Alphaproteobacteria</taxon>
        <taxon>Hyphomicrobiales</taxon>
        <taxon>Kaistiaceae</taxon>
        <taxon>Kaistia</taxon>
    </lineage>
</organism>